<dbReference type="AlphaFoldDB" id="I3E3B7"/>
<name>I3E3B7_BACMM</name>
<protein>
    <submittedName>
        <fullName evidence="1">Uncharacterized protein</fullName>
    </submittedName>
</protein>
<gene>
    <name evidence="1" type="ORF">BMMGA3_02295</name>
</gene>
<sequence length="68" mass="8158">MWELAMDRFQLKQEQKIKRIAEELPCTYIVFDVLYAILKVNTGTEEMPFTWPAYFNITWITKICLNPI</sequence>
<accession>I3E3B7</accession>
<dbReference type="OrthoDB" id="9802472at2"/>
<dbReference type="KEGG" id="bmet:BMMGA3_02295"/>
<dbReference type="RefSeq" id="WP_003348186.1">
    <property type="nucleotide sequence ID" value="NZ_ADWW01000003.1"/>
</dbReference>
<dbReference type="HOGENOM" id="CLU_2785249_0_0_9"/>
<evidence type="ECO:0000313" key="1">
    <source>
        <dbReference type="EMBL" id="AIE58929.1"/>
    </source>
</evidence>
<keyword evidence="2" id="KW-1185">Reference proteome</keyword>
<organism evidence="1 2">
    <name type="scientific">Bacillus methanolicus (strain MGA3 / ATCC 53907)</name>
    <dbReference type="NCBI Taxonomy" id="796606"/>
    <lineage>
        <taxon>Bacteria</taxon>
        <taxon>Bacillati</taxon>
        <taxon>Bacillota</taxon>
        <taxon>Bacilli</taxon>
        <taxon>Bacillales</taxon>
        <taxon>Bacillaceae</taxon>
        <taxon>Bacillus</taxon>
    </lineage>
</organism>
<dbReference type="Proteomes" id="UP000027602">
    <property type="component" value="Chromosome"/>
</dbReference>
<dbReference type="EMBL" id="CP007739">
    <property type="protein sequence ID" value="AIE58929.1"/>
    <property type="molecule type" value="Genomic_DNA"/>
</dbReference>
<proteinExistence type="predicted"/>
<evidence type="ECO:0000313" key="2">
    <source>
        <dbReference type="Proteomes" id="UP000027602"/>
    </source>
</evidence>
<reference evidence="1 2" key="1">
    <citation type="journal article" date="2015" name="BMC Genomics">
        <title>Transcriptome analysis of thermophilic methylotrophic Bacillus methanolicus MGA3 using RNA-sequencing provides detailed insights into its previously uncharted transcriptional landscape.</title>
        <authorList>
            <person name="Irla M."/>
            <person name="Neshat A."/>
            <person name="Brautaset T."/>
            <person name="Ruckert C."/>
            <person name="Kalinowski J."/>
            <person name="Wendisch V.F."/>
        </authorList>
    </citation>
    <scope>NUCLEOTIDE SEQUENCE [LARGE SCALE GENOMIC DNA]</scope>
    <source>
        <strain evidence="2">MGA3 / ATCC 53907</strain>
    </source>
</reference>